<dbReference type="VEuPathDB" id="VectorBase:ASIC021598"/>
<evidence type="ECO:0000313" key="4">
    <source>
        <dbReference type="Proteomes" id="UP000030765"/>
    </source>
</evidence>
<evidence type="ECO:0000256" key="1">
    <source>
        <dbReference type="SAM" id="MobiDB-lite"/>
    </source>
</evidence>
<proteinExistence type="predicted"/>
<evidence type="ECO:0000313" key="3">
    <source>
        <dbReference type="EnsemblMetazoa" id="ASIC021598-PA"/>
    </source>
</evidence>
<keyword evidence="4" id="KW-1185">Reference proteome</keyword>
<feature type="region of interest" description="Disordered" evidence="1">
    <location>
        <begin position="98"/>
        <end position="134"/>
    </location>
</feature>
<gene>
    <name evidence="2" type="ORF">ZHAS_00021598</name>
</gene>
<dbReference type="EMBL" id="KE525418">
    <property type="protein sequence ID" value="KFB53293.1"/>
    <property type="molecule type" value="Genomic_DNA"/>
</dbReference>
<evidence type="ECO:0000313" key="2">
    <source>
        <dbReference type="EMBL" id="KFB53293.1"/>
    </source>
</evidence>
<organism evidence="2">
    <name type="scientific">Anopheles sinensis</name>
    <name type="common">Mosquito</name>
    <dbReference type="NCBI Taxonomy" id="74873"/>
    <lineage>
        <taxon>Eukaryota</taxon>
        <taxon>Metazoa</taxon>
        <taxon>Ecdysozoa</taxon>
        <taxon>Arthropoda</taxon>
        <taxon>Hexapoda</taxon>
        <taxon>Insecta</taxon>
        <taxon>Pterygota</taxon>
        <taxon>Neoptera</taxon>
        <taxon>Endopterygota</taxon>
        <taxon>Diptera</taxon>
        <taxon>Nematocera</taxon>
        <taxon>Culicoidea</taxon>
        <taxon>Culicidae</taxon>
        <taxon>Anophelinae</taxon>
        <taxon>Anopheles</taxon>
    </lineage>
</organism>
<dbReference type="EMBL" id="ATLV01026733">
    <property type="status" value="NOT_ANNOTATED_CDS"/>
    <property type="molecule type" value="Genomic_DNA"/>
</dbReference>
<sequence length="134" mass="14577">MYRKVHTTWAGRQIGSVSCRLGDAWTQPDRRVQFQSSGSGDIGFGVSPPVFGYLSASRSLAGDKDCAFRRGCGSTGCDFVRIQKVNNPNIPFLWGTSAGPGGSRCSRPANRVFKKKKPATKPANTNDRIGPRQR</sequence>
<dbReference type="Proteomes" id="UP000030765">
    <property type="component" value="Unassembled WGS sequence"/>
</dbReference>
<dbReference type="EnsemblMetazoa" id="ASIC021598-RA">
    <property type="protein sequence ID" value="ASIC021598-PA"/>
    <property type="gene ID" value="ASIC021598"/>
</dbReference>
<dbReference type="AlphaFoldDB" id="A0A084WSU9"/>
<accession>A0A084WSU9</accession>
<reference evidence="3" key="2">
    <citation type="submission" date="2020-05" db="UniProtKB">
        <authorList>
            <consortium name="EnsemblMetazoa"/>
        </authorList>
    </citation>
    <scope>IDENTIFICATION</scope>
</reference>
<name>A0A084WSU9_ANOSI</name>
<reference evidence="2 4" key="1">
    <citation type="journal article" date="2014" name="BMC Genomics">
        <title>Genome sequence of Anopheles sinensis provides insight into genetics basis of mosquito competence for malaria parasites.</title>
        <authorList>
            <person name="Zhou D."/>
            <person name="Zhang D."/>
            <person name="Ding G."/>
            <person name="Shi L."/>
            <person name="Hou Q."/>
            <person name="Ye Y."/>
            <person name="Xu Y."/>
            <person name="Zhou H."/>
            <person name="Xiong C."/>
            <person name="Li S."/>
            <person name="Yu J."/>
            <person name="Hong S."/>
            <person name="Yu X."/>
            <person name="Zou P."/>
            <person name="Chen C."/>
            <person name="Chang X."/>
            <person name="Wang W."/>
            <person name="Lv Y."/>
            <person name="Sun Y."/>
            <person name="Ma L."/>
            <person name="Shen B."/>
            <person name="Zhu C."/>
        </authorList>
    </citation>
    <scope>NUCLEOTIDE SEQUENCE [LARGE SCALE GENOMIC DNA]</scope>
</reference>
<protein>
    <submittedName>
        <fullName evidence="2 3">Uncharacterized protein</fullName>
    </submittedName>
</protein>